<reference evidence="1 2" key="1">
    <citation type="submission" date="2018-08" db="EMBL/GenBank/DDBJ databases">
        <title>A genome reference for cultivated species of the human gut microbiota.</title>
        <authorList>
            <person name="Zou Y."/>
            <person name="Xue W."/>
            <person name="Luo G."/>
        </authorList>
    </citation>
    <scope>NUCLEOTIDE SEQUENCE [LARGE SCALE GENOMIC DNA]</scope>
    <source>
        <strain evidence="1 2">TF08-11</strain>
    </source>
</reference>
<gene>
    <name evidence="1" type="ORF">DXC78_05520</name>
</gene>
<dbReference type="STRING" id="1123313.GCA_000420345_00816"/>
<comment type="caution">
    <text evidence="1">The sequence shown here is derived from an EMBL/GenBank/DDBJ whole genome shotgun (WGS) entry which is preliminary data.</text>
</comment>
<dbReference type="Proteomes" id="UP000260721">
    <property type="component" value="Unassembled WGS sequence"/>
</dbReference>
<evidence type="ECO:0000313" key="1">
    <source>
        <dbReference type="EMBL" id="RGD76674.1"/>
    </source>
</evidence>
<proteinExistence type="predicted"/>
<dbReference type="SUPFAM" id="SSF46689">
    <property type="entry name" value="Homeodomain-like"/>
    <property type="match status" value="1"/>
</dbReference>
<organism evidence="1 2">
    <name type="scientific">Faecalicoccus pleomorphus</name>
    <dbReference type="NCBI Taxonomy" id="1323"/>
    <lineage>
        <taxon>Bacteria</taxon>
        <taxon>Bacillati</taxon>
        <taxon>Bacillota</taxon>
        <taxon>Erysipelotrichia</taxon>
        <taxon>Erysipelotrichales</taxon>
        <taxon>Erysipelotrichaceae</taxon>
        <taxon>Faecalicoccus</taxon>
    </lineage>
</organism>
<dbReference type="RefSeq" id="WP_117446097.1">
    <property type="nucleotide sequence ID" value="NZ_JADNBU010000004.1"/>
</dbReference>
<protein>
    <recommendedName>
        <fullName evidence="3">Transposase</fullName>
    </recommendedName>
</protein>
<evidence type="ECO:0008006" key="3">
    <source>
        <dbReference type="Google" id="ProtNLM"/>
    </source>
</evidence>
<dbReference type="InterPro" id="IPR009057">
    <property type="entry name" value="Homeodomain-like_sf"/>
</dbReference>
<dbReference type="AlphaFoldDB" id="A0A3E3E648"/>
<evidence type="ECO:0000313" key="2">
    <source>
        <dbReference type="Proteomes" id="UP000260721"/>
    </source>
</evidence>
<accession>A0A3E3E648</accession>
<sequence>MKLYSNDLKKTVCHRICDDKEKISDVSKELNLPVKTIEKWAALYRKDPTSFNGIDNYEFAKRKIHAARYNDLDKKSLIAELKRKDSRIEYLESVIVSKDYQIKTMEKKS</sequence>
<name>A0A3E3E648_9FIRM</name>
<dbReference type="EMBL" id="QUSK01000010">
    <property type="protein sequence ID" value="RGD76674.1"/>
    <property type="molecule type" value="Genomic_DNA"/>
</dbReference>